<evidence type="ECO:0000256" key="8">
    <source>
        <dbReference type="ARBA" id="ARBA00023012"/>
    </source>
</evidence>
<evidence type="ECO:0000256" key="7">
    <source>
        <dbReference type="ARBA" id="ARBA00022840"/>
    </source>
</evidence>
<dbReference type="PANTHER" id="PTHR41523">
    <property type="entry name" value="TWO-COMPONENT SYSTEM SENSOR PROTEIN"/>
    <property type="match status" value="1"/>
</dbReference>
<evidence type="ECO:0000259" key="9">
    <source>
        <dbReference type="PROSITE" id="PS50109"/>
    </source>
</evidence>
<dbReference type="Gene3D" id="3.30.565.10">
    <property type="entry name" value="Histidine kinase-like ATPase, C-terminal domain"/>
    <property type="match status" value="1"/>
</dbReference>
<accession>A0ABM9EWJ1</accession>
<keyword evidence="5" id="KW-0547">Nucleotide-binding</keyword>
<dbReference type="Pfam" id="PF07568">
    <property type="entry name" value="HisKA_2"/>
    <property type="match status" value="1"/>
</dbReference>
<keyword evidence="8" id="KW-0902">Two-component regulatory system</keyword>
<dbReference type="InterPro" id="IPR036890">
    <property type="entry name" value="HATPase_C_sf"/>
</dbReference>
<dbReference type="Pfam" id="PF12282">
    <property type="entry name" value="GAF_PdtaS"/>
    <property type="match status" value="1"/>
</dbReference>
<comment type="catalytic activity">
    <reaction evidence="1">
        <text>ATP + protein L-histidine = ADP + protein N-phospho-L-histidine.</text>
        <dbReference type="EC" id="2.7.13.3"/>
    </reaction>
</comment>
<dbReference type="SMART" id="SM00387">
    <property type="entry name" value="HATPase_c"/>
    <property type="match status" value="1"/>
</dbReference>
<dbReference type="EC" id="2.7.13.3" evidence="2"/>
<dbReference type="InterPro" id="IPR011495">
    <property type="entry name" value="Sig_transdc_His_kin_sub2_dim/P"/>
</dbReference>
<organism evidence="10 11">
    <name type="scientific">Neobacillus rhizosphaerae</name>
    <dbReference type="NCBI Taxonomy" id="2880965"/>
    <lineage>
        <taxon>Bacteria</taxon>
        <taxon>Bacillati</taxon>
        <taxon>Bacillota</taxon>
        <taxon>Bacilli</taxon>
        <taxon>Bacillales</taxon>
        <taxon>Bacillaceae</taxon>
        <taxon>Neobacillus</taxon>
    </lineage>
</organism>
<keyword evidence="6 10" id="KW-0418">Kinase</keyword>
<gene>
    <name evidence="10" type="primary">pdtaS_2</name>
    <name evidence="10" type="ORF">BACCIP111895_04207</name>
</gene>
<dbReference type="Proteomes" id="UP000838308">
    <property type="component" value="Unassembled WGS sequence"/>
</dbReference>
<dbReference type="Gene3D" id="3.30.450.280">
    <property type="entry name" value="GAF domain"/>
    <property type="match status" value="1"/>
</dbReference>
<dbReference type="InterPro" id="IPR022066">
    <property type="entry name" value="PdtaS_GAF"/>
</dbReference>
<dbReference type="PANTHER" id="PTHR41523:SF8">
    <property type="entry name" value="ETHYLENE RESPONSE SENSOR PROTEIN"/>
    <property type="match status" value="1"/>
</dbReference>
<dbReference type="InterPro" id="IPR003594">
    <property type="entry name" value="HATPase_dom"/>
</dbReference>
<keyword evidence="7" id="KW-0067">ATP-binding</keyword>
<keyword evidence="4 10" id="KW-0808">Transferase</keyword>
<dbReference type="Gene3D" id="3.30.450.20">
    <property type="entry name" value="PAS domain"/>
    <property type="match status" value="1"/>
</dbReference>
<protein>
    <recommendedName>
        <fullName evidence="2">histidine kinase</fullName>
        <ecNumber evidence="2">2.7.13.3</ecNumber>
    </recommendedName>
</protein>
<keyword evidence="3" id="KW-0597">Phosphoprotein</keyword>
<dbReference type="EMBL" id="CALBWS010000037">
    <property type="protein sequence ID" value="CAH2717018.1"/>
    <property type="molecule type" value="Genomic_DNA"/>
</dbReference>
<evidence type="ECO:0000256" key="1">
    <source>
        <dbReference type="ARBA" id="ARBA00000085"/>
    </source>
</evidence>
<dbReference type="Pfam" id="PF02518">
    <property type="entry name" value="HATPase_c"/>
    <property type="match status" value="1"/>
</dbReference>
<keyword evidence="11" id="KW-1185">Reference proteome</keyword>
<evidence type="ECO:0000256" key="5">
    <source>
        <dbReference type="ARBA" id="ARBA00022741"/>
    </source>
</evidence>
<evidence type="ECO:0000256" key="4">
    <source>
        <dbReference type="ARBA" id="ARBA00022679"/>
    </source>
</evidence>
<comment type="caution">
    <text evidence="10">The sequence shown here is derived from an EMBL/GenBank/DDBJ whole genome shotgun (WGS) entry which is preliminary data.</text>
</comment>
<evidence type="ECO:0000256" key="2">
    <source>
        <dbReference type="ARBA" id="ARBA00012438"/>
    </source>
</evidence>
<evidence type="ECO:0000256" key="6">
    <source>
        <dbReference type="ARBA" id="ARBA00022777"/>
    </source>
</evidence>
<reference evidence="10" key="1">
    <citation type="submission" date="2022-04" db="EMBL/GenBank/DDBJ databases">
        <authorList>
            <person name="Criscuolo A."/>
        </authorList>
    </citation>
    <scope>NUCLEOTIDE SEQUENCE</scope>
    <source>
        <strain evidence="10">CIP111895</strain>
    </source>
</reference>
<evidence type="ECO:0000313" key="11">
    <source>
        <dbReference type="Proteomes" id="UP000838308"/>
    </source>
</evidence>
<dbReference type="SUPFAM" id="SSF55874">
    <property type="entry name" value="ATPase domain of HSP90 chaperone/DNA topoisomerase II/histidine kinase"/>
    <property type="match status" value="1"/>
</dbReference>
<name>A0ABM9EWJ1_9BACI</name>
<proteinExistence type="predicted"/>
<sequence>MMSKMVMEQTMLSEEDVSIIREISSKLQLWADVSQADVFIDCLIPTKDAAIVVAEAHPQTGKSLYQLPVRGEIALRQNEPGVLHCLQTGESVIDSRGISQENVNIQQNVTPIKNTKNQTIAALIMERDITDIVEQEKHVEVLLETTEQLSETIFQQAMTENKIPALIHEGLLLFNAEGLITYANHRAHAILIEFGHCSPLIGTNVNKLCFGRFAMEQIEQHGVVSEEFQRGNLFVKINAVCIHRGEQKVGGILLLRDLTEMKEKEREIRFKSAVIKEIHHRVKNNLQTIASLLRLQMRRSNSEEVERVFRESINRIMSISIIHEVLSQDGLDEVDCKEIFDYMCKGIVTSMKDNEQSIRVVVEGDSLFLNSRTASSLALIINELVQNAMNHAFTEASTGIIMIGIRNADGIVEMIVSDNGRGFNYNSEKVGNLGLEICHTLIHEDLNGSIQFTNTGKGTNVTISFPIPEGEKEEDDL</sequence>
<dbReference type="InterPro" id="IPR038424">
    <property type="entry name" value="H_kinase_PdtaS_GAF_sf"/>
</dbReference>
<dbReference type="InterPro" id="IPR005467">
    <property type="entry name" value="His_kinase_dom"/>
</dbReference>
<evidence type="ECO:0000313" key="10">
    <source>
        <dbReference type="EMBL" id="CAH2717018.1"/>
    </source>
</evidence>
<dbReference type="PROSITE" id="PS50109">
    <property type="entry name" value="HIS_KIN"/>
    <property type="match status" value="1"/>
</dbReference>
<evidence type="ECO:0000256" key="3">
    <source>
        <dbReference type="ARBA" id="ARBA00022553"/>
    </source>
</evidence>
<feature type="domain" description="Histidine kinase" evidence="9">
    <location>
        <begin position="277"/>
        <end position="469"/>
    </location>
</feature>
<dbReference type="GO" id="GO:0004673">
    <property type="term" value="F:protein histidine kinase activity"/>
    <property type="evidence" value="ECO:0007669"/>
    <property type="project" value="UniProtKB-EC"/>
</dbReference>